<comment type="caution">
    <text evidence="1">The sequence shown here is derived from an EMBL/GenBank/DDBJ whole genome shotgun (WGS) entry which is preliminary data.</text>
</comment>
<organism evidence="1 2">
    <name type="scientific">Acidiphilium iwatense</name>
    <dbReference type="NCBI Taxonomy" id="768198"/>
    <lineage>
        <taxon>Bacteria</taxon>
        <taxon>Pseudomonadati</taxon>
        <taxon>Pseudomonadota</taxon>
        <taxon>Alphaproteobacteria</taxon>
        <taxon>Acetobacterales</taxon>
        <taxon>Acidocellaceae</taxon>
        <taxon>Acidiphilium</taxon>
    </lineage>
</organism>
<reference evidence="1 2" key="1">
    <citation type="submission" date="2022-01" db="EMBL/GenBank/DDBJ databases">
        <authorList>
            <person name="Won M."/>
            <person name="Kim S.-J."/>
            <person name="Kwon S.-W."/>
        </authorList>
    </citation>
    <scope>NUCLEOTIDE SEQUENCE [LARGE SCALE GENOMIC DNA]</scope>
    <source>
        <strain evidence="1 2">KCTC 23505</strain>
    </source>
</reference>
<sequence length="75" mass="8561">MTKDFIAIRDRIENAIIAGIDRAAAKRRRRDAITWITPTAREFNAGPVTPEMARHAESVSQFHYRKRLARAAVAR</sequence>
<name>A0ABS9DYJ3_9PROT</name>
<dbReference type="EMBL" id="JAKGBZ010000030">
    <property type="protein sequence ID" value="MCF3947754.1"/>
    <property type="molecule type" value="Genomic_DNA"/>
</dbReference>
<accession>A0ABS9DYJ3</accession>
<dbReference type="RefSeq" id="WP_235705026.1">
    <property type="nucleotide sequence ID" value="NZ_JAKGBZ010000030.1"/>
</dbReference>
<keyword evidence="2" id="KW-1185">Reference proteome</keyword>
<evidence type="ECO:0000313" key="1">
    <source>
        <dbReference type="EMBL" id="MCF3947754.1"/>
    </source>
</evidence>
<dbReference type="Proteomes" id="UP001521209">
    <property type="component" value="Unassembled WGS sequence"/>
</dbReference>
<evidence type="ECO:0000313" key="2">
    <source>
        <dbReference type="Proteomes" id="UP001521209"/>
    </source>
</evidence>
<protein>
    <submittedName>
        <fullName evidence="1">Uncharacterized protein</fullName>
    </submittedName>
</protein>
<gene>
    <name evidence="1" type="ORF">L2A60_13805</name>
</gene>
<proteinExistence type="predicted"/>